<keyword evidence="13" id="KW-1185">Reference proteome</keyword>
<dbReference type="SMART" id="SM00112">
    <property type="entry name" value="CA"/>
    <property type="match status" value="6"/>
</dbReference>
<reference evidence="12 13" key="1">
    <citation type="submission" date="2023-05" db="EMBL/GenBank/DDBJ databases">
        <title>B98-5 Cell Line De Novo Hybrid Assembly: An Optical Mapping Approach.</title>
        <authorList>
            <person name="Kananen K."/>
            <person name="Auerbach J.A."/>
            <person name="Kautto E."/>
            <person name="Blachly J.S."/>
        </authorList>
    </citation>
    <scope>NUCLEOTIDE SEQUENCE [LARGE SCALE GENOMIC DNA]</scope>
    <source>
        <strain evidence="12">B95-8</strain>
        <tissue evidence="12">Cell line</tissue>
    </source>
</reference>
<sequence>MAKRSVNRDKFERRSMRNTVPEDALPGKLIMQVSATDADIRSNAEITYTLLGSGAEKFKLNPDTGELRTSAPLDREEQAVYHLLVRATDGGGRFCQASIVLTLEDVNDNAPEFSADPYTITVFENTEPGTLLTRVQATDADAGLNRKISYSLIDSADGQFSINELSGIIQLEKPLDRELQAVYTLSLKAVDHGLPRRLSASGTVVVSVLDINDNPPVFEYREYGATVSEDVLVGTEVLQVYAASRDIEANAEITYSIISGNEHGKFSIDSKTGAVFIIGNLDYESSHEYYLTVEATDGGTPSLSDVATVSINVTDINDNSPVFSQDTYTTVIGEDAVLEQSVITVMADDADGPLNSHIHYSIIDGNRGSSFTIDPVRGEVKVTRLLDRETISGYTLTVQASDNGSPPRVNTTTVNIDVSDVNDNPPAFSRGNYSVIIQENKPVGFSVLQLVVTDRDSSHNGPPFFFAIVSGNDEKAFEVDQQGVLVTSAAIKRKQRDHYLLQVKVADNGKPPLTSLAYIDIRVIEESIYPPAILPLEIFITAFGEEYSGGVIGKIHATDQDVYDTLTYSLDPQMDKLFSVSSTGGKLIAHRKLDVGQYLLNVSVTDGKFTTAADITVHIRQVTQEMLNHTIAVRFANLTPEEFVGDYWRNFQRALRNFLGVRRNDIHIGVHL</sequence>
<keyword evidence="4" id="KW-0677">Repeat</keyword>
<feature type="domain" description="Cadherin" evidence="11">
    <location>
        <begin position="429"/>
        <end position="533"/>
    </location>
</feature>
<evidence type="ECO:0000256" key="4">
    <source>
        <dbReference type="ARBA" id="ARBA00022737"/>
    </source>
</evidence>
<name>A0ABQ9VZX0_SAGOE</name>
<evidence type="ECO:0000256" key="5">
    <source>
        <dbReference type="ARBA" id="ARBA00022837"/>
    </source>
</evidence>
<dbReference type="PROSITE" id="PS50268">
    <property type="entry name" value="CADHERIN_2"/>
    <property type="match status" value="6"/>
</dbReference>
<dbReference type="InterPro" id="IPR020894">
    <property type="entry name" value="Cadherin_CS"/>
</dbReference>
<evidence type="ECO:0000256" key="9">
    <source>
        <dbReference type="ARBA" id="ARBA00023180"/>
    </source>
</evidence>
<feature type="domain" description="Cadherin" evidence="11">
    <location>
        <begin position="549"/>
        <end position="635"/>
    </location>
</feature>
<feature type="domain" description="Cadherin" evidence="11">
    <location>
        <begin position="324"/>
        <end position="428"/>
    </location>
</feature>
<evidence type="ECO:0000256" key="3">
    <source>
        <dbReference type="ARBA" id="ARBA00022729"/>
    </source>
</evidence>
<dbReference type="PRINTS" id="PR00205">
    <property type="entry name" value="CADHERIN"/>
</dbReference>
<feature type="domain" description="Cadherin" evidence="11">
    <location>
        <begin position="114"/>
        <end position="218"/>
    </location>
</feature>
<dbReference type="PANTHER" id="PTHR24027:SF422">
    <property type="entry name" value="CADHERIN DOMAIN-CONTAINING PROTEIN"/>
    <property type="match status" value="1"/>
</dbReference>
<evidence type="ECO:0000313" key="12">
    <source>
        <dbReference type="EMBL" id="KAK2114926.1"/>
    </source>
</evidence>
<dbReference type="PANTHER" id="PTHR24027">
    <property type="entry name" value="CADHERIN-23"/>
    <property type="match status" value="1"/>
</dbReference>
<evidence type="ECO:0000256" key="8">
    <source>
        <dbReference type="ARBA" id="ARBA00023136"/>
    </source>
</evidence>
<dbReference type="CDD" id="cd11304">
    <property type="entry name" value="Cadherin_repeat"/>
    <property type="match status" value="6"/>
</dbReference>
<dbReference type="InterPro" id="IPR015919">
    <property type="entry name" value="Cadherin-like_sf"/>
</dbReference>
<organism evidence="12 13">
    <name type="scientific">Saguinus oedipus</name>
    <name type="common">Cotton-top tamarin</name>
    <name type="synonym">Oedipomidas oedipus</name>
    <dbReference type="NCBI Taxonomy" id="9490"/>
    <lineage>
        <taxon>Eukaryota</taxon>
        <taxon>Metazoa</taxon>
        <taxon>Chordata</taxon>
        <taxon>Craniata</taxon>
        <taxon>Vertebrata</taxon>
        <taxon>Euteleostomi</taxon>
        <taxon>Mammalia</taxon>
        <taxon>Eutheria</taxon>
        <taxon>Euarchontoglires</taxon>
        <taxon>Primates</taxon>
        <taxon>Haplorrhini</taxon>
        <taxon>Platyrrhini</taxon>
        <taxon>Cebidae</taxon>
        <taxon>Callitrichinae</taxon>
        <taxon>Saguinus</taxon>
    </lineage>
</organism>
<comment type="caution">
    <text evidence="12">The sequence shown here is derived from an EMBL/GenBank/DDBJ whole genome shotgun (WGS) entry which is preliminary data.</text>
</comment>
<dbReference type="InterPro" id="IPR039808">
    <property type="entry name" value="Cadherin"/>
</dbReference>
<evidence type="ECO:0000256" key="7">
    <source>
        <dbReference type="ARBA" id="ARBA00022989"/>
    </source>
</evidence>
<dbReference type="InterPro" id="IPR002126">
    <property type="entry name" value="Cadherin-like_dom"/>
</dbReference>
<keyword evidence="8" id="KW-0472">Membrane</keyword>
<keyword evidence="5 10" id="KW-0106">Calcium</keyword>
<keyword evidence="2" id="KW-0812">Transmembrane</keyword>
<evidence type="ECO:0000256" key="1">
    <source>
        <dbReference type="ARBA" id="ARBA00004167"/>
    </source>
</evidence>
<comment type="subcellular location">
    <subcellularLocation>
        <location evidence="1">Membrane</location>
        <topology evidence="1">Single-pass membrane protein</topology>
    </subcellularLocation>
</comment>
<evidence type="ECO:0000256" key="2">
    <source>
        <dbReference type="ARBA" id="ARBA00022692"/>
    </source>
</evidence>
<keyword evidence="7" id="KW-1133">Transmembrane helix</keyword>
<proteinExistence type="predicted"/>
<gene>
    <name evidence="12" type="primary">FAT1_5</name>
    <name evidence="12" type="ORF">P7K49_005551</name>
</gene>
<dbReference type="SUPFAM" id="SSF49313">
    <property type="entry name" value="Cadherin-like"/>
    <property type="match status" value="6"/>
</dbReference>
<evidence type="ECO:0000313" key="13">
    <source>
        <dbReference type="Proteomes" id="UP001266305"/>
    </source>
</evidence>
<feature type="domain" description="Cadherin" evidence="11">
    <location>
        <begin position="219"/>
        <end position="323"/>
    </location>
</feature>
<keyword evidence="3" id="KW-0732">Signal</keyword>
<dbReference type="Pfam" id="PF00028">
    <property type="entry name" value="Cadherin"/>
    <property type="match status" value="5"/>
</dbReference>
<feature type="domain" description="Cadherin" evidence="11">
    <location>
        <begin position="12"/>
        <end position="113"/>
    </location>
</feature>
<protein>
    <submittedName>
        <fullName evidence="12">Long-chain fatty acid transporter fat1</fullName>
    </submittedName>
</protein>
<keyword evidence="6" id="KW-0130">Cell adhesion</keyword>
<dbReference type="Gene3D" id="2.60.40.60">
    <property type="entry name" value="Cadherins"/>
    <property type="match status" value="6"/>
</dbReference>
<accession>A0ABQ9VZX0</accession>
<dbReference type="EMBL" id="JASSZA010000003">
    <property type="protein sequence ID" value="KAK2114926.1"/>
    <property type="molecule type" value="Genomic_DNA"/>
</dbReference>
<evidence type="ECO:0000256" key="6">
    <source>
        <dbReference type="ARBA" id="ARBA00022889"/>
    </source>
</evidence>
<evidence type="ECO:0000259" key="11">
    <source>
        <dbReference type="PROSITE" id="PS50268"/>
    </source>
</evidence>
<keyword evidence="9" id="KW-0325">Glycoprotein</keyword>
<dbReference type="PROSITE" id="PS00232">
    <property type="entry name" value="CADHERIN_1"/>
    <property type="match status" value="3"/>
</dbReference>
<evidence type="ECO:0000256" key="10">
    <source>
        <dbReference type="PROSITE-ProRule" id="PRU00043"/>
    </source>
</evidence>
<dbReference type="Proteomes" id="UP001266305">
    <property type="component" value="Unassembled WGS sequence"/>
</dbReference>